<dbReference type="Gene3D" id="2.30.30.60">
    <property type="match status" value="1"/>
</dbReference>
<dbReference type="GO" id="GO:0008381">
    <property type="term" value="F:mechanosensitive monoatomic ion channel activity"/>
    <property type="evidence" value="ECO:0007669"/>
    <property type="project" value="InterPro"/>
</dbReference>
<keyword evidence="10" id="KW-1185">Reference proteome</keyword>
<dbReference type="SUPFAM" id="SSF50182">
    <property type="entry name" value="Sm-like ribonucleoproteins"/>
    <property type="match status" value="1"/>
</dbReference>
<evidence type="ECO:0000256" key="1">
    <source>
        <dbReference type="ARBA" id="ARBA00004651"/>
    </source>
</evidence>
<comment type="subcellular location">
    <subcellularLocation>
        <location evidence="1">Cell membrane</location>
        <topology evidence="1">Multi-pass membrane protein</topology>
    </subcellularLocation>
</comment>
<dbReference type="RefSeq" id="WP_141886286.1">
    <property type="nucleotide sequence ID" value="NZ_BAAAUY010000021.1"/>
</dbReference>
<organism evidence="9 10">
    <name type="scientific">Leucobacter komagatae</name>
    <dbReference type="NCBI Taxonomy" id="55969"/>
    <lineage>
        <taxon>Bacteria</taxon>
        <taxon>Bacillati</taxon>
        <taxon>Actinomycetota</taxon>
        <taxon>Actinomycetes</taxon>
        <taxon>Micrococcales</taxon>
        <taxon>Microbacteriaceae</taxon>
        <taxon>Leucobacter</taxon>
    </lineage>
</organism>
<dbReference type="OrthoDB" id="4638917at2"/>
<dbReference type="InterPro" id="IPR011066">
    <property type="entry name" value="MscS_channel_C_sf"/>
</dbReference>
<dbReference type="Proteomes" id="UP000319094">
    <property type="component" value="Unassembled WGS sequence"/>
</dbReference>
<evidence type="ECO:0000256" key="3">
    <source>
        <dbReference type="ARBA" id="ARBA00022475"/>
    </source>
</evidence>
<dbReference type="PANTHER" id="PTHR30460">
    <property type="entry name" value="MODERATE CONDUCTANCE MECHANOSENSITIVE CHANNEL YBIO"/>
    <property type="match status" value="1"/>
</dbReference>
<evidence type="ECO:0000256" key="7">
    <source>
        <dbReference type="SAM" id="Phobius"/>
    </source>
</evidence>
<dbReference type="SUPFAM" id="SSF82689">
    <property type="entry name" value="Mechanosensitive channel protein MscS (YggB), C-terminal domain"/>
    <property type="match status" value="1"/>
</dbReference>
<dbReference type="Gene3D" id="3.30.70.100">
    <property type="match status" value="1"/>
</dbReference>
<reference evidence="9 10" key="1">
    <citation type="submission" date="2019-06" db="EMBL/GenBank/DDBJ databases">
        <title>Sequencing the genomes of 1000 actinobacteria strains.</title>
        <authorList>
            <person name="Klenk H.-P."/>
        </authorList>
    </citation>
    <scope>NUCLEOTIDE SEQUENCE [LARGE SCALE GENOMIC DNA]</scope>
    <source>
        <strain evidence="9 10">DSM 8803</strain>
    </source>
</reference>
<keyword evidence="4 7" id="KW-0812">Transmembrane</keyword>
<accession>A0A542Y4A6</accession>
<evidence type="ECO:0000256" key="2">
    <source>
        <dbReference type="ARBA" id="ARBA00008017"/>
    </source>
</evidence>
<dbReference type="GO" id="GO:0005886">
    <property type="term" value="C:plasma membrane"/>
    <property type="evidence" value="ECO:0007669"/>
    <property type="project" value="UniProtKB-SubCell"/>
</dbReference>
<protein>
    <submittedName>
        <fullName evidence="9">Small-conductance mechanosensitive channel</fullName>
    </submittedName>
</protein>
<evidence type="ECO:0000259" key="8">
    <source>
        <dbReference type="Pfam" id="PF00924"/>
    </source>
</evidence>
<keyword evidence="5 7" id="KW-1133">Transmembrane helix</keyword>
<evidence type="ECO:0000313" key="9">
    <source>
        <dbReference type="EMBL" id="TQL42899.1"/>
    </source>
</evidence>
<dbReference type="Pfam" id="PF00924">
    <property type="entry name" value="MS_channel_2nd"/>
    <property type="match status" value="1"/>
</dbReference>
<sequence length="308" mass="33560">MRLTQTGTEEVTEAVGNAFVDFLHAWATPLWIVGIIVAAVIVNWVLLRVLNRTVTQIVRGVKRSQNVDTTSEMRAAPYIHARAVQRTRTLGSVGRAVVTWTVAVIALILILGRLQVDLGAVLTSAGIVAAGLAFGAQNIVKDVLNGIFMVFEDQLGVGDVVTVEQITGTVEEVGIRVTKVRALDGTLWFIRNGEILTLGNSSQGWGRALVDITVDAKQDLEHVSEVAISAARNLLSSDQFARKVTGEPEVLGLESVFGDRATLRLAIRTRPEAQWEVQRGIRAELRRTFAKEGIRLSDELPRLPKGEV</sequence>
<feature type="transmembrane region" description="Helical" evidence="7">
    <location>
        <begin position="30"/>
        <end position="50"/>
    </location>
</feature>
<keyword evidence="6 7" id="KW-0472">Membrane</keyword>
<feature type="transmembrane region" description="Helical" evidence="7">
    <location>
        <begin position="118"/>
        <end position="140"/>
    </location>
</feature>
<feature type="domain" description="Mechanosensitive ion channel MscS" evidence="8">
    <location>
        <begin position="138"/>
        <end position="197"/>
    </location>
</feature>
<evidence type="ECO:0000313" key="10">
    <source>
        <dbReference type="Proteomes" id="UP000319094"/>
    </source>
</evidence>
<dbReference type="Gene3D" id="1.10.287.1260">
    <property type="match status" value="1"/>
</dbReference>
<comment type="caution">
    <text evidence="9">The sequence shown here is derived from an EMBL/GenBank/DDBJ whole genome shotgun (WGS) entry which is preliminary data.</text>
</comment>
<dbReference type="FunFam" id="2.30.30.60:FF:000001">
    <property type="entry name" value="MscS Mechanosensitive ion channel"/>
    <property type="match status" value="1"/>
</dbReference>
<evidence type="ECO:0000256" key="6">
    <source>
        <dbReference type="ARBA" id="ARBA00023136"/>
    </source>
</evidence>
<dbReference type="AlphaFoldDB" id="A0A542Y4A6"/>
<dbReference type="InterPro" id="IPR045276">
    <property type="entry name" value="YbiO_bact"/>
</dbReference>
<evidence type="ECO:0000256" key="5">
    <source>
        <dbReference type="ARBA" id="ARBA00022989"/>
    </source>
</evidence>
<dbReference type="PANTHER" id="PTHR30460:SF0">
    <property type="entry name" value="MODERATE CONDUCTANCE MECHANOSENSITIVE CHANNEL YBIO"/>
    <property type="match status" value="1"/>
</dbReference>
<dbReference type="InterPro" id="IPR010920">
    <property type="entry name" value="LSM_dom_sf"/>
</dbReference>
<dbReference type="InterPro" id="IPR006685">
    <property type="entry name" value="MscS_channel_2nd"/>
</dbReference>
<feature type="transmembrane region" description="Helical" evidence="7">
    <location>
        <begin position="92"/>
        <end position="112"/>
    </location>
</feature>
<dbReference type="EMBL" id="VFON01000001">
    <property type="protein sequence ID" value="TQL42899.1"/>
    <property type="molecule type" value="Genomic_DNA"/>
</dbReference>
<gene>
    <name evidence="9" type="ORF">FB468_0908</name>
</gene>
<proteinExistence type="inferred from homology"/>
<evidence type="ECO:0000256" key="4">
    <source>
        <dbReference type="ARBA" id="ARBA00022692"/>
    </source>
</evidence>
<keyword evidence="3" id="KW-1003">Cell membrane</keyword>
<dbReference type="InterPro" id="IPR023408">
    <property type="entry name" value="MscS_beta-dom_sf"/>
</dbReference>
<comment type="similarity">
    <text evidence="2">Belongs to the MscS (TC 1.A.23) family.</text>
</comment>
<name>A0A542Y4A6_9MICO</name>